<dbReference type="Proteomes" id="UP001589776">
    <property type="component" value="Unassembled WGS sequence"/>
</dbReference>
<name>A0ABV6DSH4_9BACL</name>
<dbReference type="PANTHER" id="PTHR47366:SF1">
    <property type="entry name" value="TWO-ON-TWO HEMOGLOBIN-3"/>
    <property type="match status" value="1"/>
</dbReference>
<keyword evidence="4" id="KW-0408">Iron</keyword>
<dbReference type="EMBL" id="JBHLWN010000100">
    <property type="protein sequence ID" value="MFC0215595.1"/>
    <property type="molecule type" value="Genomic_DNA"/>
</dbReference>
<dbReference type="SUPFAM" id="SSF46458">
    <property type="entry name" value="Globin-like"/>
    <property type="match status" value="1"/>
</dbReference>
<gene>
    <name evidence="7" type="ORF">ACFFK0_24675</name>
</gene>
<evidence type="ECO:0000256" key="5">
    <source>
        <dbReference type="ARBA" id="ARBA00034496"/>
    </source>
</evidence>
<feature type="region of interest" description="Disordered" evidence="6">
    <location>
        <begin position="1"/>
        <end position="22"/>
    </location>
</feature>
<dbReference type="InterPro" id="IPR012292">
    <property type="entry name" value="Globin/Proto"/>
</dbReference>
<accession>A0ABV6DSH4</accession>
<reference evidence="7 8" key="1">
    <citation type="submission" date="2024-09" db="EMBL/GenBank/DDBJ databases">
        <authorList>
            <person name="Sun Q."/>
            <person name="Mori K."/>
        </authorList>
    </citation>
    <scope>NUCLEOTIDE SEQUENCE [LARGE SCALE GENOMIC DNA]</scope>
    <source>
        <strain evidence="7 8">CCM 7759</strain>
    </source>
</reference>
<dbReference type="PANTHER" id="PTHR47366">
    <property type="entry name" value="TWO-ON-TWO HEMOGLOBIN-3"/>
    <property type="match status" value="1"/>
</dbReference>
<proteinExistence type="inferred from homology"/>
<comment type="similarity">
    <text evidence="5">Belongs to the truncated hemoglobin family. Group II subfamily.</text>
</comment>
<keyword evidence="1" id="KW-0813">Transport</keyword>
<feature type="compositionally biased region" description="Basic and acidic residues" evidence="6">
    <location>
        <begin position="1"/>
        <end position="14"/>
    </location>
</feature>
<protein>
    <submittedName>
        <fullName evidence="7">Globin</fullName>
    </submittedName>
</protein>
<evidence type="ECO:0000256" key="4">
    <source>
        <dbReference type="ARBA" id="ARBA00023004"/>
    </source>
</evidence>
<keyword evidence="2" id="KW-0349">Heme</keyword>
<evidence type="ECO:0000256" key="3">
    <source>
        <dbReference type="ARBA" id="ARBA00022723"/>
    </source>
</evidence>
<comment type="caution">
    <text evidence="7">The sequence shown here is derived from an EMBL/GenBank/DDBJ whole genome shotgun (WGS) entry which is preliminary data.</text>
</comment>
<keyword evidence="8" id="KW-1185">Reference proteome</keyword>
<evidence type="ECO:0000313" key="8">
    <source>
        <dbReference type="Proteomes" id="UP001589776"/>
    </source>
</evidence>
<dbReference type="Gene3D" id="1.10.490.10">
    <property type="entry name" value="Globins"/>
    <property type="match status" value="1"/>
</dbReference>
<organism evidence="7 8">
    <name type="scientific">Paenibacillus chartarius</name>
    <dbReference type="NCBI Taxonomy" id="747481"/>
    <lineage>
        <taxon>Bacteria</taxon>
        <taxon>Bacillati</taxon>
        <taxon>Bacillota</taxon>
        <taxon>Bacilli</taxon>
        <taxon>Bacillales</taxon>
        <taxon>Paenibacillaceae</taxon>
        <taxon>Paenibacillus</taxon>
    </lineage>
</organism>
<dbReference type="InterPro" id="IPR001486">
    <property type="entry name" value="Hemoglobin_trunc"/>
</dbReference>
<dbReference type="InterPro" id="IPR044203">
    <property type="entry name" value="GlbO/GLB3-like"/>
</dbReference>
<keyword evidence="3" id="KW-0479">Metal-binding</keyword>
<dbReference type="RefSeq" id="WP_377473048.1">
    <property type="nucleotide sequence ID" value="NZ_JBHLWN010000100.1"/>
</dbReference>
<evidence type="ECO:0000256" key="2">
    <source>
        <dbReference type="ARBA" id="ARBA00022617"/>
    </source>
</evidence>
<sequence>MAETGNEHNERQEQEQTLYEQLGGEETVDRLVKAFYERVYRTPELIPLFQTDMQEVMEKQRLFLTQFLGGPAHYSMQYGPPRLRMRHLPFEITPARAQAWLRCMREAMDEIGLEGPLRDWFYMRLTQVAEFMVNTAEGPTTSAE</sequence>
<dbReference type="Pfam" id="PF01152">
    <property type="entry name" value="Bac_globin"/>
    <property type="match status" value="1"/>
</dbReference>
<evidence type="ECO:0000256" key="1">
    <source>
        <dbReference type="ARBA" id="ARBA00022448"/>
    </source>
</evidence>
<dbReference type="InterPro" id="IPR009050">
    <property type="entry name" value="Globin-like_sf"/>
</dbReference>
<evidence type="ECO:0000256" key="6">
    <source>
        <dbReference type="SAM" id="MobiDB-lite"/>
    </source>
</evidence>
<evidence type="ECO:0000313" key="7">
    <source>
        <dbReference type="EMBL" id="MFC0215595.1"/>
    </source>
</evidence>